<dbReference type="AlphaFoldDB" id="A0A9Y2EQM4"/>
<evidence type="ECO:0000313" key="5">
    <source>
        <dbReference type="Proteomes" id="UP001243623"/>
    </source>
</evidence>
<protein>
    <submittedName>
        <fullName evidence="4">CBS domain-containing protein</fullName>
    </submittedName>
</protein>
<sequence>MKVKDIMTREVVSVLPGASIEEIAKVLVENKISGVPVVDDVGNLVGIVSEGDLLHKEVSPQVPDIVNILGAFIFYNGVERYNEEVKKLMARSAEEIMTSKVVTIEEDMEVSKACQLMMKHQIKRIPVMKGWQLVGIISRVDVIKTLINKSI</sequence>
<dbReference type="Proteomes" id="UP001243623">
    <property type="component" value="Chromosome"/>
</dbReference>
<keyword evidence="1 2" id="KW-0129">CBS domain</keyword>
<dbReference type="SUPFAM" id="SSF54631">
    <property type="entry name" value="CBS-domain pair"/>
    <property type="match status" value="1"/>
</dbReference>
<dbReference type="PROSITE" id="PS51371">
    <property type="entry name" value="CBS"/>
    <property type="match status" value="2"/>
</dbReference>
<dbReference type="CDD" id="cd04586">
    <property type="entry name" value="CBS_pair_BON_assoc"/>
    <property type="match status" value="1"/>
</dbReference>
<dbReference type="InterPro" id="IPR051257">
    <property type="entry name" value="Diverse_CBS-Domain"/>
</dbReference>
<dbReference type="RefSeq" id="WP_147669980.1">
    <property type="nucleotide sequence ID" value="NZ_CP120678.1"/>
</dbReference>
<dbReference type="PANTHER" id="PTHR43080">
    <property type="entry name" value="CBS DOMAIN-CONTAINING PROTEIN CBSX3, MITOCHONDRIAL"/>
    <property type="match status" value="1"/>
</dbReference>
<evidence type="ECO:0000256" key="1">
    <source>
        <dbReference type="ARBA" id="ARBA00023122"/>
    </source>
</evidence>
<proteinExistence type="predicted"/>
<dbReference type="PANTHER" id="PTHR43080:SF2">
    <property type="entry name" value="CBS DOMAIN-CONTAINING PROTEIN"/>
    <property type="match status" value="1"/>
</dbReference>
<keyword evidence="5" id="KW-1185">Reference proteome</keyword>
<gene>
    <name evidence="4" type="ORF">P3F81_09840</name>
</gene>
<name>A0A9Y2EQM4_9FIRM</name>
<feature type="domain" description="CBS" evidence="3">
    <location>
        <begin position="97"/>
        <end position="151"/>
    </location>
</feature>
<dbReference type="Pfam" id="PF00571">
    <property type="entry name" value="CBS"/>
    <property type="match status" value="2"/>
</dbReference>
<dbReference type="KEGG" id="sgbi:P3F81_09840"/>
<accession>A0A9Y2EQM4</accession>
<dbReference type="SMART" id="SM00116">
    <property type="entry name" value="CBS"/>
    <property type="match status" value="2"/>
</dbReference>
<evidence type="ECO:0000256" key="2">
    <source>
        <dbReference type="PROSITE-ProRule" id="PRU00703"/>
    </source>
</evidence>
<evidence type="ECO:0000259" key="3">
    <source>
        <dbReference type="PROSITE" id="PS51371"/>
    </source>
</evidence>
<evidence type="ECO:0000313" key="4">
    <source>
        <dbReference type="EMBL" id="WIW70187.1"/>
    </source>
</evidence>
<feature type="domain" description="CBS" evidence="3">
    <location>
        <begin position="7"/>
        <end position="65"/>
    </location>
</feature>
<dbReference type="InterPro" id="IPR046342">
    <property type="entry name" value="CBS_dom_sf"/>
</dbReference>
<reference evidence="4" key="1">
    <citation type="submission" date="2023-03" db="EMBL/GenBank/DDBJ databases">
        <title>Selenobaculum gbiensis gen. nov. sp. nov., a new bacterium isolated from the gut microbiota of IBD patient.</title>
        <authorList>
            <person name="Yeo S."/>
            <person name="Park H."/>
            <person name="Huh C.S."/>
        </authorList>
    </citation>
    <scope>NUCLEOTIDE SEQUENCE</scope>
    <source>
        <strain evidence="4">ICN-92133</strain>
    </source>
</reference>
<dbReference type="InterPro" id="IPR000644">
    <property type="entry name" value="CBS_dom"/>
</dbReference>
<dbReference type="Gene3D" id="3.10.580.10">
    <property type="entry name" value="CBS-domain"/>
    <property type="match status" value="1"/>
</dbReference>
<dbReference type="EMBL" id="CP120678">
    <property type="protein sequence ID" value="WIW70187.1"/>
    <property type="molecule type" value="Genomic_DNA"/>
</dbReference>
<organism evidence="4 5">
    <name type="scientific">Selenobaculum gibii</name>
    <dbReference type="NCBI Taxonomy" id="3054208"/>
    <lineage>
        <taxon>Bacteria</taxon>
        <taxon>Bacillati</taxon>
        <taxon>Bacillota</taxon>
        <taxon>Negativicutes</taxon>
        <taxon>Selenomonadales</taxon>
        <taxon>Selenomonadaceae</taxon>
        <taxon>Selenobaculum</taxon>
    </lineage>
</organism>